<dbReference type="GO" id="GO:0016491">
    <property type="term" value="F:oxidoreductase activity"/>
    <property type="evidence" value="ECO:0007669"/>
    <property type="project" value="UniProtKB-KW"/>
</dbReference>
<dbReference type="Proteomes" id="UP001287286">
    <property type="component" value="Unassembled WGS sequence"/>
</dbReference>
<comment type="similarity">
    <text evidence="1">Belongs to the oxygen-dependent FAD-linked oxidoreductase family.</text>
</comment>
<evidence type="ECO:0000313" key="9">
    <source>
        <dbReference type="Proteomes" id="UP001287286"/>
    </source>
</evidence>
<dbReference type="InterPro" id="IPR036318">
    <property type="entry name" value="FAD-bd_PCMH-like_sf"/>
</dbReference>
<accession>A0A2U3EIV3</accession>
<evidence type="ECO:0000313" key="7">
    <source>
        <dbReference type="EMBL" id="PWI74412.1"/>
    </source>
</evidence>
<dbReference type="PROSITE" id="PS51387">
    <property type="entry name" value="FAD_PCMH"/>
    <property type="match status" value="1"/>
</dbReference>
<keyword evidence="3" id="KW-0274">FAD</keyword>
<evidence type="ECO:0000256" key="2">
    <source>
        <dbReference type="ARBA" id="ARBA00022630"/>
    </source>
</evidence>
<dbReference type="GO" id="GO:0071949">
    <property type="term" value="F:FAD binding"/>
    <property type="evidence" value="ECO:0007669"/>
    <property type="project" value="InterPro"/>
</dbReference>
<dbReference type="InterPro" id="IPR006094">
    <property type="entry name" value="Oxid_FAD_bind_N"/>
</dbReference>
<dbReference type="Gene3D" id="3.30.43.10">
    <property type="entry name" value="Uridine Diphospho-n-acetylenolpyruvylglucosamine Reductase, domain 2"/>
    <property type="match status" value="1"/>
</dbReference>
<dbReference type="Pfam" id="PF01565">
    <property type="entry name" value="FAD_binding_4"/>
    <property type="match status" value="1"/>
</dbReference>
<dbReference type="PANTHER" id="PTHR42973">
    <property type="entry name" value="BINDING OXIDOREDUCTASE, PUTATIVE (AFU_ORTHOLOGUE AFUA_1G17690)-RELATED"/>
    <property type="match status" value="1"/>
</dbReference>
<reference evidence="6" key="3">
    <citation type="submission" date="2023-11" db="EMBL/GenBank/DDBJ databases">
        <authorList>
            <person name="Beijen E."/>
            <person name="Ohm R.A."/>
        </authorList>
    </citation>
    <scope>NUCLEOTIDE SEQUENCE</scope>
    <source>
        <strain evidence="6">CBS 150709</strain>
    </source>
</reference>
<evidence type="ECO:0000256" key="1">
    <source>
        <dbReference type="ARBA" id="ARBA00005466"/>
    </source>
</evidence>
<sequence>MGTARLQNSTSIIGGAELPPQEDEAVWTYILLLLRGIMRPSRRLAISALSIRATLATDCCRELSQAIGQAVVNFPGSSQYDATEASYWSLQESDLKPACIVRPTSAQGVSRAIKVIKSTPDCKFAIKGQGHSPAAGFANVDGGVTLDMTSLASIETSSDHSVAKVGAGASWLDVYRHLDPLGVEVAGGRNGNVGVGGLLLGGGISHFTTRVGWACDNVVNFEIVVADGSLVNANRTSHPDLFRALKGGANNFGIVTRFDLATFPQGNISSTSLVHDISQREAVFSAFTDIANTVPFDPYTSLVMGLLYNSTSGRWIMSTSAVYTKPVLNPPVFSNLLSIPSLSNSSAITSLSTLADEAPTPPLARNWLFATATFKASTSLLVDIFEVLNETLYSFNPQGGVVWDVALEPLAGAMLSRPQSNGDNVLGIESSDKGFVLLLSALWPNSSSRQAVQNRAKQALSRVEACAKTKNQLQAFQYLNYAAPYQAPLASYGHKNVEFLLKVRAAYDPEEIFQKRVGGGFKLS</sequence>
<dbReference type="PANTHER" id="PTHR42973:SF22">
    <property type="entry name" value="FAD-BINDING PCMH-TYPE DOMAIN-CONTAINING PROTEIN-RELATED"/>
    <property type="match status" value="1"/>
</dbReference>
<dbReference type="InterPro" id="IPR050416">
    <property type="entry name" value="FAD-linked_Oxidoreductase"/>
</dbReference>
<dbReference type="InterPro" id="IPR016167">
    <property type="entry name" value="FAD-bd_PCMH_sub1"/>
</dbReference>
<evidence type="ECO:0000259" key="5">
    <source>
        <dbReference type="PROSITE" id="PS51387"/>
    </source>
</evidence>
<name>A0A2U3EIV3_PURLI</name>
<evidence type="ECO:0000313" key="8">
    <source>
        <dbReference type="Proteomes" id="UP000245956"/>
    </source>
</evidence>
<dbReference type="Gene3D" id="3.40.462.20">
    <property type="match status" value="1"/>
</dbReference>
<keyword evidence="4" id="KW-0560">Oxidoreductase</keyword>
<reference evidence="6 9" key="4">
    <citation type="journal article" date="2024" name="Microbiol. Resour. Announc.">
        <title>Genome annotations for the ascomycete fungi Trichoderma harzianum, Trichoderma aggressivum, and Purpureocillium lilacinum.</title>
        <authorList>
            <person name="Beijen E.P.W."/>
            <person name="Ohm R.A."/>
        </authorList>
    </citation>
    <scope>NUCLEOTIDE SEQUENCE [LARGE SCALE GENOMIC DNA]</scope>
    <source>
        <strain evidence="6 9">CBS 150709</strain>
    </source>
</reference>
<evidence type="ECO:0000256" key="3">
    <source>
        <dbReference type="ARBA" id="ARBA00022827"/>
    </source>
</evidence>
<feature type="domain" description="FAD-binding PCMH-type" evidence="5">
    <location>
        <begin position="93"/>
        <end position="265"/>
    </location>
</feature>
<organism evidence="7 8">
    <name type="scientific">Purpureocillium lilacinum</name>
    <name type="common">Paecilomyces lilacinus</name>
    <dbReference type="NCBI Taxonomy" id="33203"/>
    <lineage>
        <taxon>Eukaryota</taxon>
        <taxon>Fungi</taxon>
        <taxon>Dikarya</taxon>
        <taxon>Ascomycota</taxon>
        <taxon>Pezizomycotina</taxon>
        <taxon>Sordariomycetes</taxon>
        <taxon>Hypocreomycetidae</taxon>
        <taxon>Hypocreales</taxon>
        <taxon>Ophiocordycipitaceae</taxon>
        <taxon>Purpureocillium</taxon>
    </lineage>
</organism>
<dbReference type="InterPro" id="IPR016166">
    <property type="entry name" value="FAD-bd_PCMH"/>
</dbReference>
<reference evidence="7" key="1">
    <citation type="submission" date="2015-05" db="EMBL/GenBank/DDBJ databases">
        <authorList>
            <person name="Wang D.B."/>
            <person name="Wang M."/>
        </authorList>
    </citation>
    <scope>NUCLEOTIDE SEQUENCE</scope>
    <source>
        <strain evidence="7">36-1</strain>
    </source>
</reference>
<evidence type="ECO:0000256" key="4">
    <source>
        <dbReference type="ARBA" id="ARBA00023002"/>
    </source>
</evidence>
<keyword evidence="9" id="KW-1185">Reference proteome</keyword>
<gene>
    <name evidence="7" type="ORF">PCL_07726</name>
    <name evidence="6" type="ORF">Purlil1_4390</name>
</gene>
<reference evidence="7 8" key="2">
    <citation type="journal article" date="2016" name="Front. Microbiol.">
        <title>Genome and transcriptome sequences reveal the specific parasitism of the nematophagous Purpureocillium lilacinum 36-1.</title>
        <authorList>
            <person name="Xie J."/>
            <person name="Li S."/>
            <person name="Mo C."/>
            <person name="Xiao X."/>
            <person name="Peng D."/>
            <person name="Wang G."/>
            <person name="Xiao Y."/>
        </authorList>
    </citation>
    <scope>NUCLEOTIDE SEQUENCE [LARGE SCALE GENOMIC DNA]</scope>
    <source>
        <strain evidence="7 8">36-1</strain>
    </source>
</reference>
<dbReference type="Gene3D" id="3.30.465.10">
    <property type="match status" value="1"/>
</dbReference>
<dbReference type="SUPFAM" id="SSF56176">
    <property type="entry name" value="FAD-binding/transporter-associated domain-like"/>
    <property type="match status" value="1"/>
</dbReference>
<dbReference type="InterPro" id="IPR016169">
    <property type="entry name" value="FAD-bd_PCMH_sub2"/>
</dbReference>
<dbReference type="Proteomes" id="UP000245956">
    <property type="component" value="Unassembled WGS sequence"/>
</dbReference>
<proteinExistence type="inferred from homology"/>
<dbReference type="AlphaFoldDB" id="A0A2U3EIV3"/>
<dbReference type="EMBL" id="JAWRVI010000012">
    <property type="protein sequence ID" value="KAK4091376.1"/>
    <property type="molecule type" value="Genomic_DNA"/>
</dbReference>
<keyword evidence="2" id="KW-0285">Flavoprotein</keyword>
<protein>
    <submittedName>
        <fullName evidence="6">CAZyme family AA7</fullName>
    </submittedName>
    <submittedName>
        <fullName evidence="7">FAD-binding protein</fullName>
    </submittedName>
</protein>
<evidence type="ECO:0000313" key="6">
    <source>
        <dbReference type="EMBL" id="KAK4091376.1"/>
    </source>
</evidence>
<comment type="caution">
    <text evidence="7">The sequence shown here is derived from an EMBL/GenBank/DDBJ whole genome shotgun (WGS) entry which is preliminary data.</text>
</comment>
<dbReference type="EMBL" id="LCWV01000003">
    <property type="protein sequence ID" value="PWI74412.1"/>
    <property type="molecule type" value="Genomic_DNA"/>
</dbReference>